<dbReference type="AlphaFoldDB" id="A0A9R1W0M9"/>
<proteinExistence type="predicted"/>
<dbReference type="EMBL" id="NBSK02000004">
    <property type="protein sequence ID" value="KAJ0214377.1"/>
    <property type="molecule type" value="Genomic_DNA"/>
</dbReference>
<dbReference type="PANTHER" id="PTHR33116">
    <property type="entry name" value="REVERSE TRANSCRIPTASE ZINC-BINDING DOMAIN-CONTAINING PROTEIN-RELATED-RELATED"/>
    <property type="match status" value="1"/>
</dbReference>
<name>A0A9R1W0M9_LACSA</name>
<dbReference type="Proteomes" id="UP000235145">
    <property type="component" value="Unassembled WGS sequence"/>
</dbReference>
<evidence type="ECO:0000313" key="1">
    <source>
        <dbReference type="EMBL" id="KAJ0214377.1"/>
    </source>
</evidence>
<organism evidence="1 2">
    <name type="scientific">Lactuca sativa</name>
    <name type="common">Garden lettuce</name>
    <dbReference type="NCBI Taxonomy" id="4236"/>
    <lineage>
        <taxon>Eukaryota</taxon>
        <taxon>Viridiplantae</taxon>
        <taxon>Streptophyta</taxon>
        <taxon>Embryophyta</taxon>
        <taxon>Tracheophyta</taxon>
        <taxon>Spermatophyta</taxon>
        <taxon>Magnoliopsida</taxon>
        <taxon>eudicotyledons</taxon>
        <taxon>Gunneridae</taxon>
        <taxon>Pentapetalae</taxon>
        <taxon>asterids</taxon>
        <taxon>campanulids</taxon>
        <taxon>Asterales</taxon>
        <taxon>Asteraceae</taxon>
        <taxon>Cichorioideae</taxon>
        <taxon>Cichorieae</taxon>
        <taxon>Lactucinae</taxon>
        <taxon>Lactuca</taxon>
    </lineage>
</organism>
<protein>
    <recommendedName>
        <fullName evidence="3">Reverse transcriptase zinc-binding domain-containing protein</fullName>
    </recommendedName>
</protein>
<comment type="caution">
    <text evidence="1">The sequence shown here is derived from an EMBL/GenBank/DDBJ whole genome shotgun (WGS) entry which is preliminary data.</text>
</comment>
<dbReference type="PANTHER" id="PTHR33116:SF79">
    <property type="entry name" value="REVERSE TRANSCRIPTASE DOMAIN, ZINC FINGER, CCHC-TYPE-RELATED"/>
    <property type="match status" value="1"/>
</dbReference>
<sequence>MGIGNKWRSWICVIVNGSPIKEFDIRKGIQKGLNVALKAAIEKGFFKGIKIAGNGPSISHLFYTGDVLFIREWSQSNLKTLACIMHLQALKSISSNPKSLVLGLRMLKPQDGQHPWINQLSTNFILTSHHANKKLSFGGRLTLIKSVLGNLPTYYLSIYKAPMTVIDALEKIRWKFLWGGNRKEKQDSLGIMGKNEPTSLWSKVITGIQCLSNKPYDYLSMKTSTRVWKNIVGTMKYIQGAGRDQSGENTMFWQDTWMINEKLKTKYPSLYDLELHKSSLVSSGIVNTGMEILSISCWIIHRIREVKTGDCFESTTKQEIVSSQLQPSHEKWTCLLTP</sequence>
<accession>A0A9R1W0M9</accession>
<gene>
    <name evidence="1" type="ORF">LSAT_V11C400224040</name>
</gene>
<evidence type="ECO:0008006" key="3">
    <source>
        <dbReference type="Google" id="ProtNLM"/>
    </source>
</evidence>
<keyword evidence="2" id="KW-1185">Reference proteome</keyword>
<evidence type="ECO:0000313" key="2">
    <source>
        <dbReference type="Proteomes" id="UP000235145"/>
    </source>
</evidence>
<reference evidence="1 2" key="1">
    <citation type="journal article" date="2017" name="Nat. Commun.">
        <title>Genome assembly with in vitro proximity ligation data and whole-genome triplication in lettuce.</title>
        <authorList>
            <person name="Reyes-Chin-Wo S."/>
            <person name="Wang Z."/>
            <person name="Yang X."/>
            <person name="Kozik A."/>
            <person name="Arikit S."/>
            <person name="Song C."/>
            <person name="Xia L."/>
            <person name="Froenicke L."/>
            <person name="Lavelle D.O."/>
            <person name="Truco M.J."/>
            <person name="Xia R."/>
            <person name="Zhu S."/>
            <person name="Xu C."/>
            <person name="Xu H."/>
            <person name="Xu X."/>
            <person name="Cox K."/>
            <person name="Korf I."/>
            <person name="Meyers B.C."/>
            <person name="Michelmore R.W."/>
        </authorList>
    </citation>
    <scope>NUCLEOTIDE SEQUENCE [LARGE SCALE GENOMIC DNA]</scope>
    <source>
        <strain evidence="2">cv. Salinas</strain>
        <tissue evidence="1">Seedlings</tissue>
    </source>
</reference>